<evidence type="ECO:0000313" key="4">
    <source>
        <dbReference type="Proteomes" id="UP000321947"/>
    </source>
</evidence>
<protein>
    <submittedName>
        <fullName evidence="1">Uncharacterized protein</fullName>
    </submittedName>
</protein>
<evidence type="ECO:0000313" key="3">
    <source>
        <dbReference type="Proteomes" id="UP000321393"/>
    </source>
</evidence>
<gene>
    <name evidence="2" type="ORF">E5676_scaffold228G00170</name>
    <name evidence="1" type="ORF">E6C27_scaffold125G001880</name>
</gene>
<dbReference type="EMBL" id="SSTE01017007">
    <property type="protein sequence ID" value="KAA0040981.1"/>
    <property type="molecule type" value="Genomic_DNA"/>
</dbReference>
<accession>A0A5A7TH41</accession>
<proteinExistence type="predicted"/>
<dbReference type="EMBL" id="SSTD01006366">
    <property type="protein sequence ID" value="TYK20331.1"/>
    <property type="molecule type" value="Genomic_DNA"/>
</dbReference>
<evidence type="ECO:0000313" key="2">
    <source>
        <dbReference type="EMBL" id="TYK20331.1"/>
    </source>
</evidence>
<organism evidence="1 3">
    <name type="scientific">Cucumis melo var. makuwa</name>
    <name type="common">Oriental melon</name>
    <dbReference type="NCBI Taxonomy" id="1194695"/>
    <lineage>
        <taxon>Eukaryota</taxon>
        <taxon>Viridiplantae</taxon>
        <taxon>Streptophyta</taxon>
        <taxon>Embryophyta</taxon>
        <taxon>Tracheophyta</taxon>
        <taxon>Spermatophyta</taxon>
        <taxon>Magnoliopsida</taxon>
        <taxon>eudicotyledons</taxon>
        <taxon>Gunneridae</taxon>
        <taxon>Pentapetalae</taxon>
        <taxon>rosids</taxon>
        <taxon>fabids</taxon>
        <taxon>Cucurbitales</taxon>
        <taxon>Cucurbitaceae</taxon>
        <taxon>Benincaseae</taxon>
        <taxon>Cucumis</taxon>
    </lineage>
</organism>
<evidence type="ECO:0000313" key="1">
    <source>
        <dbReference type="EMBL" id="KAA0040981.1"/>
    </source>
</evidence>
<reference evidence="3 4" key="1">
    <citation type="submission" date="2019-08" db="EMBL/GenBank/DDBJ databases">
        <title>Draft genome sequences of two oriental melons (Cucumis melo L. var makuwa).</title>
        <authorList>
            <person name="Kwon S.-Y."/>
        </authorList>
    </citation>
    <scope>NUCLEOTIDE SEQUENCE [LARGE SCALE GENOMIC DNA]</scope>
    <source>
        <strain evidence="4">cv. Chang Bougi</strain>
        <strain evidence="3">cv. SW 3</strain>
        <tissue evidence="1">Leaf</tissue>
    </source>
</reference>
<comment type="caution">
    <text evidence="1">The sequence shown here is derived from an EMBL/GenBank/DDBJ whole genome shotgun (WGS) entry which is preliminary data.</text>
</comment>
<dbReference type="Proteomes" id="UP000321947">
    <property type="component" value="Unassembled WGS sequence"/>
</dbReference>
<sequence>MFTEPLKSFSFALSPYVKEVTLEFLGFTASVVGVNSPLLGWIHLDIDLNKDCS</sequence>
<dbReference type="AlphaFoldDB" id="A0A5A7TH41"/>
<dbReference type="Proteomes" id="UP000321393">
    <property type="component" value="Unassembled WGS sequence"/>
</dbReference>
<name>A0A5A7TH41_CUCMM</name>